<dbReference type="KEGG" id="rjg:CCGE525_07615"/>
<dbReference type="EMBL" id="CP032694">
    <property type="protein sequence ID" value="AYG58692.1"/>
    <property type="molecule type" value="Genomic_DNA"/>
</dbReference>
<organism evidence="1 2">
    <name type="scientific">Rhizobium jaguaris</name>
    <dbReference type="NCBI Taxonomy" id="1312183"/>
    <lineage>
        <taxon>Bacteria</taxon>
        <taxon>Pseudomonadati</taxon>
        <taxon>Pseudomonadota</taxon>
        <taxon>Alphaproteobacteria</taxon>
        <taxon>Hyphomicrobiales</taxon>
        <taxon>Rhizobiaceae</taxon>
        <taxon>Rhizobium/Agrobacterium group</taxon>
        <taxon>Rhizobium</taxon>
    </lineage>
</organism>
<sequence length="134" mass="14671">MTDTEDDQNTKNAKYLLGLAFVQQLTLNSAQIRFDDASFTNRAFDYMSKWDHVTRAQSANSLAAEILASTAQLGIPDLREALSMAVVEYFNDPKSLTISATPAKPVPMSTVIEAAKNARESIPKMIGLKVTSND</sequence>
<accession>A0A387FTL5</accession>
<dbReference type="AlphaFoldDB" id="A0A387FTL5"/>
<gene>
    <name evidence="1" type="ORF">CCGE525_07615</name>
</gene>
<dbReference type="Proteomes" id="UP000282195">
    <property type="component" value="Chromosome"/>
</dbReference>
<reference evidence="1 2" key="1">
    <citation type="submission" date="2018-10" db="EMBL/GenBank/DDBJ databases">
        <title>Rhizobium etli, R. leguminosarum and a new Rhizobium genospecies from Phaseolus dumosus.</title>
        <authorList>
            <person name="Ramirez-Puebla S.T."/>
            <person name="Rogel-Hernandez M.A."/>
            <person name="Guerrero G."/>
            <person name="Ormeno-Orrillo E."/>
            <person name="Martinez-Romero J.C."/>
            <person name="Negrete-Yankelevich S."/>
            <person name="Martinez-Romero E."/>
        </authorList>
    </citation>
    <scope>NUCLEOTIDE SEQUENCE [LARGE SCALE GENOMIC DNA]</scope>
    <source>
        <strain evidence="1 2">CCGE525</strain>
    </source>
</reference>
<evidence type="ECO:0000313" key="1">
    <source>
        <dbReference type="EMBL" id="AYG58692.1"/>
    </source>
</evidence>
<evidence type="ECO:0000313" key="2">
    <source>
        <dbReference type="Proteomes" id="UP000282195"/>
    </source>
</evidence>
<dbReference type="RefSeq" id="WP_120703758.1">
    <property type="nucleotide sequence ID" value="NZ_CP032694.1"/>
</dbReference>
<name>A0A387FTL5_9HYPH</name>
<protein>
    <submittedName>
        <fullName evidence="1">Uncharacterized protein</fullName>
    </submittedName>
</protein>
<dbReference type="OrthoDB" id="7824623at2"/>
<keyword evidence="2" id="KW-1185">Reference proteome</keyword>
<proteinExistence type="predicted"/>